<keyword evidence="2" id="KW-1185">Reference proteome</keyword>
<evidence type="ECO:0000313" key="2">
    <source>
        <dbReference type="Proteomes" id="UP000028561"/>
    </source>
</evidence>
<dbReference type="KEGG" id="vg:20283207"/>
<evidence type="ECO:0000313" key="1">
    <source>
        <dbReference type="EMBL" id="AIF72096.1"/>
    </source>
</evidence>
<protein>
    <submittedName>
        <fullName evidence="1">Uncharacterized protein</fullName>
    </submittedName>
</protein>
<dbReference type="Proteomes" id="UP000028561">
    <property type="component" value="Segment"/>
</dbReference>
<dbReference type="RefSeq" id="YP_009055985.1">
    <property type="nucleotide sequence ID" value="NC_024788.1"/>
</dbReference>
<name>A0A075M4S5_9CAUD</name>
<sequence>MMVTNSPNQFIISCTGVGNALDTPPFTIADKIPVLFSRTDDVSTVSAYAVSPIVVKVNVEMTAAGTVEIFRIFRSLDLRSLNF</sequence>
<dbReference type="EMBL" id="KJ489402">
    <property type="protein sequence ID" value="AIF72096.1"/>
    <property type="molecule type" value="Genomic_DNA"/>
</dbReference>
<reference evidence="1 2" key="2">
    <citation type="journal article" date="2016" name="Virology (Lond)">
        <title>Genomic characterization and comparison of seven Myoviridae bacteriophage infecting Bacillus thuringiensis.</title>
        <authorList>
            <person name="Sauder A.B."/>
            <person name="Quinn M.R."/>
            <person name="Brouillette A."/>
            <person name="Caruso S."/>
            <person name="Cresawn S."/>
            <person name="Erill I."/>
            <person name="Lewis L."/>
            <person name="Loesser-Casey K."/>
            <person name="Pate M."/>
            <person name="Scott C."/>
            <person name="Stockwell S."/>
            <person name="Temple L."/>
        </authorList>
    </citation>
    <scope>NUCLEOTIDE SEQUENCE [LARGE SCALE GENOMIC DNA]</scope>
</reference>
<reference evidence="2" key="1">
    <citation type="submission" date="2014-09" db="EMBL/GenBank/DDBJ databases">
        <title>Genomic characterization and comparison of seven Myoviridae bacteriophage infecting Bacillus thuringiensis.</title>
        <authorList>
            <person name="Sauder A.B."/>
            <person name="McKenzie Q.R."/>
            <person name="Temple L.M."/>
            <person name="Alexis B.K."/>
            <person name="Al-Atrache Z."/>
            <person name="Lewis L.O."/>
            <person name="Loesser-Casey K.E."/>
            <person name="Mitchell K.J."/>
        </authorList>
    </citation>
    <scope>NUCLEOTIDE SEQUENCE [LARGE SCALE GENOMIC DNA]</scope>
</reference>
<proteinExistence type="predicted"/>
<organism evidence="1 2">
    <name type="scientific">Bacillus phage Riley</name>
    <dbReference type="NCBI Taxonomy" id="1486662"/>
    <lineage>
        <taxon>Viruses</taxon>
        <taxon>Duplodnaviria</taxon>
        <taxon>Heunggongvirae</taxon>
        <taxon>Uroviricota</taxon>
        <taxon>Caudoviricetes</taxon>
        <taxon>Herelleviridae</taxon>
        <taxon>Bastillevirinae</taxon>
        <taxon>Bequatrovirus</taxon>
        <taxon>Bequatrovirus riley</taxon>
    </lineage>
</organism>
<accession>A0A075M4S5</accession>
<dbReference type="GeneID" id="20283207"/>